<keyword evidence="2 3" id="KW-0175">Coiled coil</keyword>
<feature type="coiled-coil region" evidence="3">
    <location>
        <begin position="947"/>
        <end position="1037"/>
    </location>
</feature>
<evidence type="ECO:0000256" key="2">
    <source>
        <dbReference type="ARBA" id="ARBA00023054"/>
    </source>
</evidence>
<dbReference type="InterPro" id="IPR008587">
    <property type="entry name" value="FPP_plant"/>
</dbReference>
<reference evidence="5 6" key="1">
    <citation type="submission" date="2024-01" db="EMBL/GenBank/DDBJ databases">
        <title>The genomes of 5 underutilized Papilionoideae crops provide insights into root nodulation and disease resistanc.</title>
        <authorList>
            <person name="Jiang F."/>
        </authorList>
    </citation>
    <scope>NUCLEOTIDE SEQUENCE [LARGE SCALE GENOMIC DNA]</scope>
    <source>
        <strain evidence="5">DUOXIRENSHENG_FW03</strain>
        <tissue evidence="5">Leaves</tissue>
    </source>
</reference>
<name>A0AAN9T962_PSOTE</name>
<evidence type="ECO:0000313" key="6">
    <source>
        <dbReference type="Proteomes" id="UP001386955"/>
    </source>
</evidence>
<proteinExistence type="inferred from homology"/>
<dbReference type="Proteomes" id="UP001386955">
    <property type="component" value="Unassembled WGS sequence"/>
</dbReference>
<feature type="region of interest" description="Disordered" evidence="4">
    <location>
        <begin position="1086"/>
        <end position="1206"/>
    </location>
</feature>
<evidence type="ECO:0000256" key="3">
    <source>
        <dbReference type="SAM" id="Coils"/>
    </source>
</evidence>
<evidence type="ECO:0000256" key="4">
    <source>
        <dbReference type="SAM" id="MobiDB-lite"/>
    </source>
</evidence>
<feature type="coiled-coil region" evidence="3">
    <location>
        <begin position="271"/>
        <end position="422"/>
    </location>
</feature>
<organism evidence="5 6">
    <name type="scientific">Psophocarpus tetragonolobus</name>
    <name type="common">Winged bean</name>
    <name type="synonym">Dolichos tetragonolobus</name>
    <dbReference type="NCBI Taxonomy" id="3891"/>
    <lineage>
        <taxon>Eukaryota</taxon>
        <taxon>Viridiplantae</taxon>
        <taxon>Streptophyta</taxon>
        <taxon>Embryophyta</taxon>
        <taxon>Tracheophyta</taxon>
        <taxon>Spermatophyta</taxon>
        <taxon>Magnoliopsida</taxon>
        <taxon>eudicotyledons</taxon>
        <taxon>Gunneridae</taxon>
        <taxon>Pentapetalae</taxon>
        <taxon>rosids</taxon>
        <taxon>fabids</taxon>
        <taxon>Fabales</taxon>
        <taxon>Fabaceae</taxon>
        <taxon>Papilionoideae</taxon>
        <taxon>50 kb inversion clade</taxon>
        <taxon>NPAAA clade</taxon>
        <taxon>indigoferoid/millettioid clade</taxon>
        <taxon>Phaseoleae</taxon>
        <taxon>Psophocarpus</taxon>
    </lineage>
</organism>
<gene>
    <name evidence="5" type="ORF">VNO78_00330</name>
</gene>
<feature type="coiled-coil region" evidence="3">
    <location>
        <begin position="187"/>
        <end position="228"/>
    </location>
</feature>
<feature type="compositionally biased region" description="Low complexity" evidence="4">
    <location>
        <begin position="154"/>
        <end position="169"/>
    </location>
</feature>
<dbReference type="PANTHER" id="PTHR31580:SF4">
    <property type="entry name" value="FILAMENT-LIKE PLANT PROTEIN 6"/>
    <property type="match status" value="1"/>
</dbReference>
<protein>
    <recommendedName>
        <fullName evidence="7">Filament-like plant protein 4</fullName>
    </recommendedName>
</protein>
<comment type="similarity">
    <text evidence="1">Belongs to the FPP family.</text>
</comment>
<dbReference type="EMBL" id="JAYMYS010000001">
    <property type="protein sequence ID" value="KAK7409925.1"/>
    <property type="molecule type" value="Genomic_DNA"/>
</dbReference>
<evidence type="ECO:0000256" key="1">
    <source>
        <dbReference type="ARBA" id="ARBA00005921"/>
    </source>
</evidence>
<evidence type="ECO:0008006" key="7">
    <source>
        <dbReference type="Google" id="ProtNLM"/>
    </source>
</evidence>
<accession>A0AAN9T962</accession>
<sequence length="1206" mass="134533">MPVSKNGFCVSFNVLLLSFQTQHTYLLIPNFLGTYQPTAPLSLSHSNRDPPFSLQSLNSILASRFNHSSRSRLTLSLPAFSFFACAHLHIRQVRWLDLGNRRCINTASYLSLPLKQYHYHAASMHFTNTLHPKFAMDRRWPWKKKSSEKSVIEKAATSLDSSDASSNQDNNKKPNYVQISVESYSHLSGLEDQLKTYEEKVQTLEDEINEMNEKLSAANSEINTKESMVKQHVKVAEEAVSGWEKAESEALALKNHLESVTLLKLTAEDRATHLDGALKECMRQIRNLKEEHEQKIQEVALSKTKQLDKIKGELEAKIVNFEQELLRSAAENGALSRSLQDRSNMLIKLSEEKAHAEAEIELLKGSIEACEREINSLKYELHVASKELEIRNEEKNMSMRSAEAANKQHMEGVKKIAKLEAECQRLRGLVRKKLPGPAALAQMKLEVESLGRDFVENRLKKSPVKPATPNLSPLPDLSLENVQKFQKENEFLTERLLAMEEETKMLKEALAKRNSELQASRSMCAKTLSKLQSLEAQTQTGNLLKGSPKSIIPITHESIYNQNASCAPSLVSMSEDGNDDAASCAESWSTAIVSGLSQFPKEKCTEESSKSEVTNKLELMDDFLEVEKLARLSNDSNVDATVLVSSTNKTTDIVTDDVSEVSTGKGQSEKNGNSDPSRSAPDPQSDVSGLLLTELRSRILLVFESIAKDADIGKIVDDIKHVLEDSHDTTIHHTVGAYPSDATCDRKDNPDDAGLNVEKEIISSQQSKEYMQITSDLEAAISQIHDFVLFLGKEAMTFHDISSDGNEMRQKIEEFSVTFNKVLYNNASLLQFVLDLSYVLDKASEFRFNVLGYKGTEADSNSPDCIDKIALPENKLVQDNASGERYQKGCSHILKPCSNPEVPEDGNLVSGYKADAASQKLSIEEFEELKLEKEKVVIDLSNCTENLEMTKSQLLETEQLLAEVKSQLASAKKSNSLADTQLKCMAESYKSLETRAQDLETELNHLQIKIEALENELQEEKKAHDSALTRNKELEEKFKRIECSPADDDHKTSHERDLTAAAEKLAECQETILLLGKQLNALRPQTEPIDSSYSKVNPKDEGFTEDEPKTNSQKFQELGQLEMDSATSAFVQRPSSESPLHFSNSLYSPSDSESTLPARSPVQQSKSKPKHRPTKSASSSVSSATTPEKHGRGFSRFFSPKGKSGL</sequence>
<feature type="coiled-coil region" evidence="3">
    <location>
        <begin position="482"/>
        <end position="509"/>
    </location>
</feature>
<keyword evidence="6" id="KW-1185">Reference proteome</keyword>
<feature type="region of interest" description="Disordered" evidence="4">
    <location>
        <begin position="654"/>
        <end position="686"/>
    </location>
</feature>
<dbReference type="Pfam" id="PF05911">
    <property type="entry name" value="FPP"/>
    <property type="match status" value="1"/>
</dbReference>
<evidence type="ECO:0000313" key="5">
    <source>
        <dbReference type="EMBL" id="KAK7409925.1"/>
    </source>
</evidence>
<feature type="compositionally biased region" description="Polar residues" evidence="4">
    <location>
        <begin position="1125"/>
        <end position="1166"/>
    </location>
</feature>
<feature type="compositionally biased region" description="Polar residues" evidence="4">
    <location>
        <begin position="660"/>
        <end position="677"/>
    </location>
</feature>
<feature type="region of interest" description="Disordered" evidence="4">
    <location>
        <begin position="153"/>
        <end position="174"/>
    </location>
</feature>
<dbReference type="AlphaFoldDB" id="A0AAN9T962"/>
<dbReference type="SUPFAM" id="SSF57997">
    <property type="entry name" value="Tropomyosin"/>
    <property type="match status" value="1"/>
</dbReference>
<comment type="caution">
    <text evidence="5">The sequence shown here is derived from an EMBL/GenBank/DDBJ whole genome shotgun (WGS) entry which is preliminary data.</text>
</comment>
<feature type="compositionally biased region" description="Basic and acidic residues" evidence="4">
    <location>
        <begin position="1097"/>
        <end position="1109"/>
    </location>
</feature>
<dbReference type="PANTHER" id="PTHR31580">
    <property type="entry name" value="FILAMENT-LIKE PLANT PROTEIN 4"/>
    <property type="match status" value="1"/>
</dbReference>